<sequence>MIDLPCMIVVERMYSIINAKTYEEWFSWTFIIILCGCTWSSPVLIMLNMFYFPSVFPLIYTYLIFDVVLIALYALYFFAYFFTGNKSLIGLPLSERYQRTENKTAYHTMLKFAITMAFIVAFSSSYVVLSLIVPYYFNNVNMHDKEAFIRYINDILVDCCILILPYHFVHVHPSLVKRYRNVLHMTLFRCFRGSVNTECPHVIQVKSTAGHNLTLPDESNYYFKALADQWDVNIYSNSRRLFFPEFLLPKLVGDIVHAVREVTNSGMIVVPSMIVIERLHSVIYAKTYEKYFSWVFIILVCGSIWLFVIWIMIDLFYLDKYLPIIYTYTFSNLFLITVYTIYFLTYFITTNKSIIGLKAPSHWNRRCPAGRDSWHIVESEAGVHCYDFAPLPSPLTKKSFNNNICKQLHPHAKLASFHNDVQVGGIHNVADINKVIVGLFNEYKAIRWADGTPVNKSFLALNEPVPSSDDIVHFKVHRVPTACIPCRGYTYDRPLLVTKPMSQVPSDMQVACKVEAEPLLDCTPLPDVNPLASLDNTECEPGWSKQRLCGNVYCYIETDIPSSHQDFENAVSRDWCNATYPLTGAHLASVHCVEEHYYIQSFTAQNLIGLHIPEKLQNNGTFDVRDFRWTDGSPVGFVGWNRFSTHRRISSEIKQEPLFKDSLISGTIGYVAYNRHDDDISGWTNVDYGFRRAICKRKAKSKTVNS</sequence>
<dbReference type="InterPro" id="IPR052854">
    <property type="entry name" value="Serpentine_rcpt_epsilon"/>
</dbReference>
<feature type="transmembrane region" description="Helical" evidence="1">
    <location>
        <begin position="25"/>
        <end position="47"/>
    </location>
</feature>
<name>A0A7E4ZXW1_PANRE</name>
<keyword evidence="1" id="KW-0472">Membrane</keyword>
<reference evidence="3" key="2">
    <citation type="submission" date="2020-10" db="UniProtKB">
        <authorList>
            <consortium name="WormBaseParasite"/>
        </authorList>
    </citation>
    <scope>IDENTIFICATION</scope>
</reference>
<dbReference type="AlphaFoldDB" id="A0A7E4ZXW1"/>
<dbReference type="PANTHER" id="PTHR47518">
    <property type="entry name" value="SERPENTINE RECEPTOR CLASS EPSILON-13-RELATED"/>
    <property type="match status" value="1"/>
</dbReference>
<feature type="transmembrane region" description="Helical" evidence="1">
    <location>
        <begin position="148"/>
        <end position="169"/>
    </location>
</feature>
<dbReference type="InterPro" id="IPR016186">
    <property type="entry name" value="C-type_lectin-like/link_sf"/>
</dbReference>
<dbReference type="WBParaSite" id="Pan_g2462.t1">
    <property type="protein sequence ID" value="Pan_g2462.t1"/>
    <property type="gene ID" value="Pan_g2462"/>
</dbReference>
<organism evidence="2 3">
    <name type="scientific">Panagrellus redivivus</name>
    <name type="common">Microworm</name>
    <dbReference type="NCBI Taxonomy" id="6233"/>
    <lineage>
        <taxon>Eukaryota</taxon>
        <taxon>Metazoa</taxon>
        <taxon>Ecdysozoa</taxon>
        <taxon>Nematoda</taxon>
        <taxon>Chromadorea</taxon>
        <taxon>Rhabditida</taxon>
        <taxon>Tylenchina</taxon>
        <taxon>Panagrolaimomorpha</taxon>
        <taxon>Panagrolaimoidea</taxon>
        <taxon>Panagrolaimidae</taxon>
        <taxon>Panagrellus</taxon>
    </lineage>
</organism>
<accession>A0A7E4ZXW1</accession>
<proteinExistence type="predicted"/>
<reference evidence="2" key="1">
    <citation type="journal article" date="2013" name="Genetics">
        <title>The draft genome and transcriptome of Panagrellus redivivus are shaped by the harsh demands of a free-living lifestyle.</title>
        <authorList>
            <person name="Srinivasan J."/>
            <person name="Dillman A.R."/>
            <person name="Macchietto M.G."/>
            <person name="Heikkinen L."/>
            <person name="Lakso M."/>
            <person name="Fracchia K.M."/>
            <person name="Antoshechkin I."/>
            <person name="Mortazavi A."/>
            <person name="Wong G."/>
            <person name="Sternberg P.W."/>
        </authorList>
    </citation>
    <scope>NUCLEOTIDE SEQUENCE [LARGE SCALE GENOMIC DNA]</scope>
    <source>
        <strain evidence="2">MT8872</strain>
    </source>
</reference>
<dbReference type="InterPro" id="IPR016187">
    <property type="entry name" value="CTDL_fold"/>
</dbReference>
<keyword evidence="2" id="KW-1185">Reference proteome</keyword>
<evidence type="ECO:0000256" key="1">
    <source>
        <dbReference type="SAM" id="Phobius"/>
    </source>
</evidence>
<dbReference type="PANTHER" id="PTHR47518:SF9">
    <property type="entry name" value="SERPENTINE RECEPTOR, CLASS T"/>
    <property type="match status" value="1"/>
</dbReference>
<keyword evidence="1" id="KW-1133">Transmembrane helix</keyword>
<feature type="transmembrane region" description="Helical" evidence="1">
    <location>
        <begin position="112"/>
        <end position="136"/>
    </location>
</feature>
<dbReference type="Proteomes" id="UP000492821">
    <property type="component" value="Unassembled WGS sequence"/>
</dbReference>
<evidence type="ECO:0000313" key="3">
    <source>
        <dbReference type="WBParaSite" id="Pan_g2462.t1"/>
    </source>
</evidence>
<feature type="transmembrane region" description="Helical" evidence="1">
    <location>
        <begin position="325"/>
        <end position="348"/>
    </location>
</feature>
<feature type="transmembrane region" description="Helical" evidence="1">
    <location>
        <begin position="59"/>
        <end position="82"/>
    </location>
</feature>
<dbReference type="Gene3D" id="3.10.100.10">
    <property type="entry name" value="Mannose-Binding Protein A, subunit A"/>
    <property type="match status" value="1"/>
</dbReference>
<keyword evidence="1" id="KW-0812">Transmembrane</keyword>
<feature type="transmembrane region" description="Helical" evidence="1">
    <location>
        <begin position="291"/>
        <end position="313"/>
    </location>
</feature>
<protein>
    <submittedName>
        <fullName evidence="3">G protein-coupled receptor</fullName>
    </submittedName>
</protein>
<dbReference type="SUPFAM" id="SSF56436">
    <property type="entry name" value="C-type lectin-like"/>
    <property type="match status" value="2"/>
</dbReference>
<evidence type="ECO:0000313" key="2">
    <source>
        <dbReference type="Proteomes" id="UP000492821"/>
    </source>
</evidence>